<reference evidence="3" key="1">
    <citation type="journal article" date="2019" name="Int. J. Syst. Evol. Microbiol.">
        <title>The Global Catalogue of Microorganisms (GCM) 10K type strain sequencing project: providing services to taxonomists for standard genome sequencing and annotation.</title>
        <authorList>
            <consortium name="The Broad Institute Genomics Platform"/>
            <consortium name="The Broad Institute Genome Sequencing Center for Infectious Disease"/>
            <person name="Wu L."/>
            <person name="Ma J."/>
        </authorList>
    </citation>
    <scope>NUCLEOTIDE SEQUENCE [LARGE SCALE GENOMIC DNA]</scope>
    <source>
        <strain evidence="3">TISTR 1858</strain>
    </source>
</reference>
<feature type="compositionally biased region" description="Basic and acidic residues" evidence="1">
    <location>
        <begin position="77"/>
        <end position="93"/>
    </location>
</feature>
<protein>
    <submittedName>
        <fullName evidence="2">CotO family spore coat protein</fullName>
    </submittedName>
</protein>
<dbReference type="RefSeq" id="WP_379562470.1">
    <property type="nucleotide sequence ID" value="NZ_CP085256.1"/>
</dbReference>
<dbReference type="Proteomes" id="UP001597451">
    <property type="component" value="Unassembled WGS sequence"/>
</dbReference>
<sequence length="189" mass="22460">MAKKRFAKDPLLYIHQPKENKPKAPMQHTSYTNSKKKQPLATEQEKVEQKQEEVPGPVRTHMRRRSFLEEQALQQEEQDKHEQEKKGEGKKDFELEDEREEVIEHKETEEKKEQRPKFRDMTIEEKVAYFVDTPSYAPQMRCEIRTEGKAYRGIITGSEDNFVYIRVGNRKQSTKINLDDIKHIKLLGF</sequence>
<evidence type="ECO:0000313" key="2">
    <source>
        <dbReference type="EMBL" id="MFD2629679.1"/>
    </source>
</evidence>
<feature type="region of interest" description="Disordered" evidence="1">
    <location>
        <begin position="1"/>
        <end position="116"/>
    </location>
</feature>
<feature type="compositionally biased region" description="Basic and acidic residues" evidence="1">
    <location>
        <begin position="43"/>
        <end position="53"/>
    </location>
</feature>
<keyword evidence="2" id="KW-0167">Capsid protein</keyword>
<comment type="caution">
    <text evidence="2">The sequence shown here is derived from an EMBL/GenBank/DDBJ whole genome shotgun (WGS) entry which is preliminary data.</text>
</comment>
<gene>
    <name evidence="2" type="ORF">ACFSUN_12905</name>
</gene>
<keyword evidence="2" id="KW-0946">Virion</keyword>
<keyword evidence="3" id="KW-1185">Reference proteome</keyword>
<dbReference type="Pfam" id="PF14153">
    <property type="entry name" value="Spore_coat_CotO"/>
    <property type="match status" value="1"/>
</dbReference>
<feature type="compositionally biased region" description="Basic and acidic residues" evidence="1">
    <location>
        <begin position="102"/>
        <end position="116"/>
    </location>
</feature>
<proteinExistence type="predicted"/>
<dbReference type="EMBL" id="JBHUMX010000038">
    <property type="protein sequence ID" value="MFD2629679.1"/>
    <property type="molecule type" value="Genomic_DNA"/>
</dbReference>
<organism evidence="2 3">
    <name type="scientific">Oceanobacillus kapialis</name>
    <dbReference type="NCBI Taxonomy" id="481353"/>
    <lineage>
        <taxon>Bacteria</taxon>
        <taxon>Bacillati</taxon>
        <taxon>Bacillota</taxon>
        <taxon>Bacilli</taxon>
        <taxon>Bacillales</taxon>
        <taxon>Bacillaceae</taxon>
        <taxon>Oceanobacillus</taxon>
    </lineage>
</organism>
<name>A0ABW5Q1Z2_9BACI</name>
<dbReference type="InterPro" id="IPR025439">
    <property type="entry name" value="Spore_coat_CotO"/>
</dbReference>
<evidence type="ECO:0000313" key="3">
    <source>
        <dbReference type="Proteomes" id="UP001597451"/>
    </source>
</evidence>
<accession>A0ABW5Q1Z2</accession>
<evidence type="ECO:0000256" key="1">
    <source>
        <dbReference type="SAM" id="MobiDB-lite"/>
    </source>
</evidence>